<sequence length="449" mass="50620">MSTRQKTARNESASKHGGGLRTIFDMFRTPKQPERSHDRSKREPAPAQEVPPVKSRGHRPRKHEAGGGASSAVASGSAGAADEASSPNFLSKLLRRQTKSKKPADRPLVGQGRDASAREQRLRGRNETGPRAEQPPSRAGESAASHSQRYGYSRIDARINAAEDKRRSQVYMPSHAGPDFARVAVSRSLKDRYSTLVDDEDARRMSQMLAQLTPPAEVDRSSQFSFSDEYYRDEQRRLTIATLEGISNVDTDSSFGNEASAGMDNTLQPPPTPTRRQRNRHSYVVAADHRQIEEEPEDSSDYHHFMQRALARDHKEHDDMWRAITDRPGKKPINPVHPDLMAPGTLERTGTFGRSKRESRRESRRERPSSKKGDDSWKRASHYSYQSQDDRKRRSYLGGDLNTSLAFDSSQQTPRRTPSTSVTKRMSDYIRPPRNGTPDNKRLSRASFI</sequence>
<protein>
    <submittedName>
        <fullName evidence="2">Uncharacterized protein</fullName>
    </submittedName>
</protein>
<organism evidence="2 3">
    <name type="scientific">Seiridium unicorne</name>
    <dbReference type="NCBI Taxonomy" id="138068"/>
    <lineage>
        <taxon>Eukaryota</taxon>
        <taxon>Fungi</taxon>
        <taxon>Dikarya</taxon>
        <taxon>Ascomycota</taxon>
        <taxon>Pezizomycotina</taxon>
        <taxon>Sordariomycetes</taxon>
        <taxon>Xylariomycetidae</taxon>
        <taxon>Amphisphaeriales</taxon>
        <taxon>Sporocadaceae</taxon>
        <taxon>Seiridium</taxon>
    </lineage>
</organism>
<proteinExistence type="predicted"/>
<gene>
    <name evidence="2" type="ORF">SUNI508_01291</name>
</gene>
<feature type="compositionally biased region" description="Low complexity" evidence="1">
    <location>
        <begin position="70"/>
        <end position="86"/>
    </location>
</feature>
<feature type="compositionally biased region" description="Polar residues" evidence="1">
    <location>
        <begin position="401"/>
        <end position="424"/>
    </location>
</feature>
<dbReference type="EMBL" id="JARVKF010000330">
    <property type="protein sequence ID" value="KAK9419314.1"/>
    <property type="molecule type" value="Genomic_DNA"/>
</dbReference>
<keyword evidence="3" id="KW-1185">Reference proteome</keyword>
<evidence type="ECO:0000313" key="2">
    <source>
        <dbReference type="EMBL" id="KAK9419314.1"/>
    </source>
</evidence>
<feature type="compositionally biased region" description="Basic and acidic residues" evidence="1">
    <location>
        <begin position="355"/>
        <end position="378"/>
    </location>
</feature>
<dbReference type="Proteomes" id="UP001408356">
    <property type="component" value="Unassembled WGS sequence"/>
</dbReference>
<feature type="region of interest" description="Disordered" evidence="1">
    <location>
        <begin position="325"/>
        <end position="449"/>
    </location>
</feature>
<evidence type="ECO:0000313" key="3">
    <source>
        <dbReference type="Proteomes" id="UP001408356"/>
    </source>
</evidence>
<feature type="region of interest" description="Disordered" evidence="1">
    <location>
        <begin position="1"/>
        <end position="154"/>
    </location>
</feature>
<accession>A0ABR2UX77</accession>
<reference evidence="2 3" key="1">
    <citation type="journal article" date="2024" name="J. Plant Pathol.">
        <title>Sequence and assembly of the genome of Seiridium unicorne, isolate CBS 538.82, causal agent of cypress canker disease.</title>
        <authorList>
            <person name="Scali E."/>
            <person name="Rocca G.D."/>
            <person name="Danti R."/>
            <person name="Garbelotto M."/>
            <person name="Barberini S."/>
            <person name="Baroncelli R."/>
            <person name="Emiliani G."/>
        </authorList>
    </citation>
    <scope>NUCLEOTIDE SEQUENCE [LARGE SCALE GENOMIC DNA]</scope>
    <source>
        <strain evidence="2 3">BM-138-508</strain>
    </source>
</reference>
<evidence type="ECO:0000256" key="1">
    <source>
        <dbReference type="SAM" id="MobiDB-lite"/>
    </source>
</evidence>
<name>A0ABR2UX77_9PEZI</name>
<feature type="compositionally biased region" description="Basic and acidic residues" evidence="1">
    <location>
        <begin position="115"/>
        <end position="130"/>
    </location>
</feature>
<comment type="caution">
    <text evidence="2">The sequence shown here is derived from an EMBL/GenBank/DDBJ whole genome shotgun (WGS) entry which is preliminary data.</text>
</comment>
<feature type="compositionally biased region" description="Basic and acidic residues" evidence="1">
    <location>
        <begin position="31"/>
        <end position="44"/>
    </location>
</feature>
<feature type="compositionally biased region" description="Polar residues" evidence="1">
    <location>
        <begin position="248"/>
        <end position="267"/>
    </location>
</feature>
<feature type="region of interest" description="Disordered" evidence="1">
    <location>
        <begin position="248"/>
        <end position="282"/>
    </location>
</feature>